<dbReference type="GO" id="GO:0003676">
    <property type="term" value="F:nucleic acid binding"/>
    <property type="evidence" value="ECO:0007669"/>
    <property type="project" value="InterPro"/>
</dbReference>
<feature type="region of interest" description="Disordered" evidence="4">
    <location>
        <begin position="207"/>
        <end position="229"/>
    </location>
</feature>
<accession>A0AA42BPC8</accession>
<evidence type="ECO:0000313" key="7">
    <source>
        <dbReference type="EMBL" id="MCP8968980.1"/>
    </source>
</evidence>
<evidence type="ECO:0000256" key="3">
    <source>
        <dbReference type="ARBA" id="ARBA00022801"/>
    </source>
</evidence>
<feature type="compositionally biased region" description="Low complexity" evidence="4">
    <location>
        <begin position="28"/>
        <end position="53"/>
    </location>
</feature>
<evidence type="ECO:0000259" key="6">
    <source>
        <dbReference type="PROSITE" id="PS50830"/>
    </source>
</evidence>
<evidence type="ECO:0000256" key="1">
    <source>
        <dbReference type="ARBA" id="ARBA00022722"/>
    </source>
</evidence>
<dbReference type="EMBL" id="JANCLT010000004">
    <property type="protein sequence ID" value="MCP8968980.1"/>
    <property type="molecule type" value="Genomic_DNA"/>
</dbReference>
<keyword evidence="5" id="KW-0732">Signal</keyword>
<name>A0AA42BPC8_9BACI</name>
<dbReference type="GO" id="GO:0004519">
    <property type="term" value="F:endonuclease activity"/>
    <property type="evidence" value="ECO:0007669"/>
    <property type="project" value="UniProtKB-KW"/>
</dbReference>
<reference evidence="7" key="1">
    <citation type="submission" date="2022-07" db="EMBL/GenBank/DDBJ databases">
        <authorList>
            <person name="Li W.-J."/>
            <person name="Deng Q.-Q."/>
        </authorList>
    </citation>
    <scope>NUCLEOTIDE SEQUENCE</scope>
    <source>
        <strain evidence="7">SYSU M60031</strain>
    </source>
</reference>
<evidence type="ECO:0000256" key="4">
    <source>
        <dbReference type="SAM" id="MobiDB-lite"/>
    </source>
</evidence>
<dbReference type="Gene3D" id="2.40.50.90">
    <property type="match status" value="1"/>
</dbReference>
<dbReference type="InterPro" id="IPR035437">
    <property type="entry name" value="SNase_OB-fold_sf"/>
</dbReference>
<evidence type="ECO:0000256" key="2">
    <source>
        <dbReference type="ARBA" id="ARBA00022759"/>
    </source>
</evidence>
<feature type="signal peptide" evidence="5">
    <location>
        <begin position="1"/>
        <end position="18"/>
    </location>
</feature>
<keyword evidence="2" id="KW-0255">Endonuclease</keyword>
<comment type="caution">
    <text evidence="7">The sequence shown here is derived from an EMBL/GenBank/DDBJ whole genome shotgun (WGS) entry which is preliminary data.</text>
</comment>
<dbReference type="PROSITE" id="PS01123">
    <property type="entry name" value="TNASE_1"/>
    <property type="match status" value="1"/>
</dbReference>
<feature type="domain" description="TNase-like" evidence="6">
    <location>
        <begin position="62"/>
        <end position="193"/>
    </location>
</feature>
<dbReference type="GO" id="GO:0016787">
    <property type="term" value="F:hydrolase activity"/>
    <property type="evidence" value="ECO:0007669"/>
    <property type="project" value="UniProtKB-KW"/>
</dbReference>
<feature type="region of interest" description="Disordered" evidence="4">
    <location>
        <begin position="28"/>
        <end position="57"/>
    </location>
</feature>
<dbReference type="Proteomes" id="UP001156102">
    <property type="component" value="Unassembled WGS sequence"/>
</dbReference>
<dbReference type="SUPFAM" id="SSF50199">
    <property type="entry name" value="Staphylococcal nuclease"/>
    <property type="match status" value="1"/>
</dbReference>
<dbReference type="PROSITE" id="PS51257">
    <property type="entry name" value="PROKAR_LIPOPROTEIN"/>
    <property type="match status" value="1"/>
</dbReference>
<keyword evidence="8" id="KW-1185">Reference proteome</keyword>
<dbReference type="SMART" id="SM00318">
    <property type="entry name" value="SNc"/>
    <property type="match status" value="1"/>
</dbReference>
<feature type="compositionally biased region" description="Polar residues" evidence="4">
    <location>
        <begin position="212"/>
        <end position="229"/>
    </location>
</feature>
<dbReference type="AlphaFoldDB" id="A0AA42BPC8"/>
<organism evidence="7 8">
    <name type="scientific">Ectobacillus ponti</name>
    <dbReference type="NCBI Taxonomy" id="2961894"/>
    <lineage>
        <taxon>Bacteria</taxon>
        <taxon>Bacillati</taxon>
        <taxon>Bacillota</taxon>
        <taxon>Bacilli</taxon>
        <taxon>Bacillales</taxon>
        <taxon>Bacillaceae</taxon>
        <taxon>Ectobacillus</taxon>
    </lineage>
</organism>
<dbReference type="PANTHER" id="PTHR12302">
    <property type="entry name" value="EBNA2 BINDING PROTEIN P100"/>
    <property type="match status" value="1"/>
</dbReference>
<dbReference type="PROSITE" id="PS50830">
    <property type="entry name" value="TNASE_3"/>
    <property type="match status" value="1"/>
</dbReference>
<dbReference type="CDD" id="cd00175">
    <property type="entry name" value="SNc"/>
    <property type="match status" value="1"/>
</dbReference>
<dbReference type="Pfam" id="PF00565">
    <property type="entry name" value="SNase"/>
    <property type="match status" value="1"/>
</dbReference>
<sequence length="275" mass="30770">MKRLQFVWISLLICMVLAGCSSSKQPEQAQANQGKQTTTQTNQNKQTEQQQTASVLPSKPANTLPVKVLRTVDGDTLKVSYQGKEETVRLILVDTPETVKPNTPVQPFGKEASDFTKAQLTGQTVELELDAQERDQYGRLLAYVWYKGSLYNAQLLEKGYARVAVFPPNTKYVDQFRHIQKKAQDAQLGIWSIENYVTDRGFQARAGEAQTPKDNGGQTAKPNTGSDCSIKGNINSKGEKIYHLPGQQFYDKTNPERLFCTEEEAKAAGYRKSLR</sequence>
<protein>
    <submittedName>
        <fullName evidence="7">Thermonuclease family protein</fullName>
    </submittedName>
</protein>
<gene>
    <name evidence="7" type="ORF">NK662_10570</name>
</gene>
<dbReference type="RefSeq" id="WP_254758885.1">
    <property type="nucleotide sequence ID" value="NZ_JANCLT010000004.1"/>
</dbReference>
<feature type="chain" id="PRO_5041444328" evidence="5">
    <location>
        <begin position="19"/>
        <end position="275"/>
    </location>
</feature>
<dbReference type="InterPro" id="IPR002071">
    <property type="entry name" value="Thermonucl_AS"/>
</dbReference>
<proteinExistence type="predicted"/>
<dbReference type="PANTHER" id="PTHR12302:SF3">
    <property type="entry name" value="SERINE_THREONINE-PROTEIN KINASE 31"/>
    <property type="match status" value="1"/>
</dbReference>
<keyword evidence="1" id="KW-0540">Nuclease</keyword>
<evidence type="ECO:0000256" key="5">
    <source>
        <dbReference type="SAM" id="SignalP"/>
    </source>
</evidence>
<keyword evidence="3" id="KW-0378">Hydrolase</keyword>
<dbReference type="InterPro" id="IPR016071">
    <property type="entry name" value="Staphylococal_nuclease_OB-fold"/>
</dbReference>
<evidence type="ECO:0000313" key="8">
    <source>
        <dbReference type="Proteomes" id="UP001156102"/>
    </source>
</evidence>